<organism evidence="9 10">
    <name type="scientific">Chitinophaga caseinilytica</name>
    <dbReference type="NCBI Taxonomy" id="2267521"/>
    <lineage>
        <taxon>Bacteria</taxon>
        <taxon>Pseudomonadati</taxon>
        <taxon>Bacteroidota</taxon>
        <taxon>Chitinophagia</taxon>
        <taxon>Chitinophagales</taxon>
        <taxon>Chitinophagaceae</taxon>
        <taxon>Chitinophaga</taxon>
    </lineage>
</organism>
<dbReference type="InterPro" id="IPR008969">
    <property type="entry name" value="CarboxyPept-like_regulatory"/>
</dbReference>
<keyword evidence="4 7" id="KW-0812">Transmembrane</keyword>
<dbReference type="Gene3D" id="2.40.170.20">
    <property type="entry name" value="TonB-dependent receptor, beta-barrel domain"/>
    <property type="match status" value="1"/>
</dbReference>
<keyword evidence="6 7" id="KW-0998">Cell outer membrane</keyword>
<evidence type="ECO:0000256" key="1">
    <source>
        <dbReference type="ARBA" id="ARBA00004571"/>
    </source>
</evidence>
<name>A0ABZ2Z6J8_9BACT</name>
<dbReference type="InterPro" id="IPR039426">
    <property type="entry name" value="TonB-dep_rcpt-like"/>
</dbReference>
<comment type="similarity">
    <text evidence="7">Belongs to the TonB-dependent receptor family.</text>
</comment>
<sequence length="961" mass="106672">MAIRVKGSTTGAISDAQGMYSINAPEGSVLIFSFIGYNTKEVTVGGQSVINVSLDVAQAQLEQVVVIGYGTAQKRDLTGSIVSIKGSEVADKPSANPITSLQGRVAGLTIVNNGRMNTDPDIRIRGTNTINGVKPIFVVDGIINDNINFINPADIASMEILKDPSSLAIFGVRGANGVIIISTKKAAAGQTAINFNSTVGIKKVTDRIKLTDAAQFKTLFDEQLANQGNPAYDYTNWQANTNWQDQIFQDGVLNYNNLSISNATDKNKFYAGMGYTTEQGLIKHEKLQKITINLNNELQVSKALKFGVNFSGYRALLPVTKDVGGAINAAPIAPVYNEEYGLYHTLPSFQRAQVFNPMYDVELRKGIARNLEYRAVGSVFGELKLMRDLTFRASFFVDYGFNVNRSYTPLITFYNPEINPPRDSVTKLTSVSQEQNIYTKVQSDYLLTYKRSFGHHNITALGGFTTYYNSYEKTSSTVQQQKGRPIPNDHRFWYANGNIGDATTLRGDGRAWDMATLSYLVRALYGYKNKYLLNASYRLDGSNAFQAIGNQWQRFAAAGVAWVASEEDYLKDVSWLQYLKFKGSYGVLGNQNVGDRRYPAYPSLTGANSGIFGDNIVVALQPEYFVDPDLHWETARSWEAGFELTTLGNRLRAEVNYYNKLTKDILVIIPATGLSGGVGEMKNAGTVSNKGFELMLNWADKVGEHWSYNISGNLTTIKNKVEALNRKGFNIIDGPSWTQEGYPIGYFHGYIHDGIYQTQEEIMKSPVNELGEVKPGDIKYRDVNGDGKINADDRTIIGNPTPDFTYGITATVSYKQLDFGIEGQGVYGNEIFRSWGNISTFAQMNYPLYRMDRWHGVGTSNWEPILHTGRGNNTYNSTYNIEDGSYFRIRNVQLGYTFSRKQLDRIGLQSLRLFANAQNVKTFKRNSGYTPEFAGGSTSFGVDNGSYPLPAIYSFGVNVNF</sequence>
<dbReference type="SUPFAM" id="SSF56935">
    <property type="entry name" value="Porins"/>
    <property type="match status" value="1"/>
</dbReference>
<dbReference type="SUPFAM" id="SSF49464">
    <property type="entry name" value="Carboxypeptidase regulatory domain-like"/>
    <property type="match status" value="1"/>
</dbReference>
<dbReference type="InterPro" id="IPR037066">
    <property type="entry name" value="Plug_dom_sf"/>
</dbReference>
<dbReference type="Pfam" id="PF07715">
    <property type="entry name" value="Plug"/>
    <property type="match status" value="1"/>
</dbReference>
<dbReference type="InterPro" id="IPR012910">
    <property type="entry name" value="Plug_dom"/>
</dbReference>
<dbReference type="PROSITE" id="PS52016">
    <property type="entry name" value="TONB_DEPENDENT_REC_3"/>
    <property type="match status" value="1"/>
</dbReference>
<evidence type="ECO:0000256" key="2">
    <source>
        <dbReference type="ARBA" id="ARBA00022448"/>
    </source>
</evidence>
<dbReference type="InterPro" id="IPR036942">
    <property type="entry name" value="Beta-barrel_TonB_sf"/>
</dbReference>
<reference evidence="9 10" key="1">
    <citation type="submission" date="2024-03" db="EMBL/GenBank/DDBJ databases">
        <title>Chitinophaga caseinilytica sp. nov., a casein hydrolysing bacterium isolated from forest soil.</title>
        <authorList>
            <person name="Lee D.S."/>
            <person name="Han D.M."/>
            <person name="Baek J.H."/>
            <person name="Choi D.G."/>
            <person name="Jeon J.H."/>
            <person name="Jeon C.O."/>
        </authorList>
    </citation>
    <scope>NUCLEOTIDE SEQUENCE [LARGE SCALE GENOMIC DNA]</scope>
    <source>
        <strain evidence="9 10">KACC 19118</strain>
    </source>
</reference>
<accession>A0ABZ2Z6J8</accession>
<protein>
    <submittedName>
        <fullName evidence="9">TonB-dependent receptor</fullName>
    </submittedName>
</protein>
<feature type="domain" description="TonB-dependent receptor plug" evidence="8">
    <location>
        <begin position="74"/>
        <end position="178"/>
    </location>
</feature>
<dbReference type="InterPro" id="IPR023996">
    <property type="entry name" value="TonB-dep_OMP_SusC/RagA"/>
</dbReference>
<keyword evidence="9" id="KW-0675">Receptor</keyword>
<keyword evidence="3 7" id="KW-1134">Transmembrane beta strand</keyword>
<evidence type="ECO:0000313" key="9">
    <source>
        <dbReference type="EMBL" id="WZN46144.1"/>
    </source>
</evidence>
<dbReference type="Gene3D" id="2.170.130.10">
    <property type="entry name" value="TonB-dependent receptor, plug domain"/>
    <property type="match status" value="1"/>
</dbReference>
<evidence type="ECO:0000256" key="5">
    <source>
        <dbReference type="ARBA" id="ARBA00023136"/>
    </source>
</evidence>
<gene>
    <name evidence="9" type="ORF">WJU22_24935</name>
</gene>
<dbReference type="Proteomes" id="UP001449657">
    <property type="component" value="Chromosome"/>
</dbReference>
<evidence type="ECO:0000256" key="6">
    <source>
        <dbReference type="ARBA" id="ARBA00023237"/>
    </source>
</evidence>
<evidence type="ECO:0000256" key="3">
    <source>
        <dbReference type="ARBA" id="ARBA00022452"/>
    </source>
</evidence>
<keyword evidence="5 7" id="KW-0472">Membrane</keyword>
<proteinExistence type="inferred from homology"/>
<dbReference type="NCBIfam" id="TIGR04056">
    <property type="entry name" value="OMP_RagA_SusC"/>
    <property type="match status" value="1"/>
</dbReference>
<evidence type="ECO:0000256" key="4">
    <source>
        <dbReference type="ARBA" id="ARBA00022692"/>
    </source>
</evidence>
<keyword evidence="10" id="KW-1185">Reference proteome</keyword>
<keyword evidence="2 7" id="KW-0813">Transport</keyword>
<evidence type="ECO:0000256" key="7">
    <source>
        <dbReference type="PROSITE-ProRule" id="PRU01360"/>
    </source>
</evidence>
<dbReference type="InterPro" id="IPR023997">
    <property type="entry name" value="TonB-dep_OMP_SusC/RagA_CS"/>
</dbReference>
<dbReference type="NCBIfam" id="TIGR04057">
    <property type="entry name" value="SusC_RagA_signa"/>
    <property type="match status" value="1"/>
</dbReference>
<evidence type="ECO:0000259" key="8">
    <source>
        <dbReference type="Pfam" id="PF07715"/>
    </source>
</evidence>
<dbReference type="EMBL" id="CP150096">
    <property type="protein sequence ID" value="WZN46144.1"/>
    <property type="molecule type" value="Genomic_DNA"/>
</dbReference>
<dbReference type="Pfam" id="PF13715">
    <property type="entry name" value="CarbopepD_reg_2"/>
    <property type="match status" value="1"/>
</dbReference>
<evidence type="ECO:0000313" key="10">
    <source>
        <dbReference type="Proteomes" id="UP001449657"/>
    </source>
</evidence>
<comment type="subcellular location">
    <subcellularLocation>
        <location evidence="1 7">Cell outer membrane</location>
        <topology evidence="1 7">Multi-pass membrane protein</topology>
    </subcellularLocation>
</comment>
<dbReference type="RefSeq" id="WP_341840885.1">
    <property type="nucleotide sequence ID" value="NZ_CP149792.1"/>
</dbReference>